<dbReference type="AlphaFoldDB" id="A0AAV7LPK0"/>
<name>A0AAV7LPK0_PLEWA</name>
<evidence type="ECO:0000313" key="2">
    <source>
        <dbReference type="EMBL" id="KAJ1093486.1"/>
    </source>
</evidence>
<protein>
    <submittedName>
        <fullName evidence="2">Uncharacterized protein</fullName>
    </submittedName>
</protein>
<proteinExistence type="predicted"/>
<dbReference type="Proteomes" id="UP001066276">
    <property type="component" value="Chromosome 11"/>
</dbReference>
<feature type="compositionally biased region" description="Basic and acidic residues" evidence="1">
    <location>
        <begin position="95"/>
        <end position="111"/>
    </location>
</feature>
<accession>A0AAV7LPK0</accession>
<keyword evidence="3" id="KW-1185">Reference proteome</keyword>
<evidence type="ECO:0000313" key="3">
    <source>
        <dbReference type="Proteomes" id="UP001066276"/>
    </source>
</evidence>
<feature type="region of interest" description="Disordered" evidence="1">
    <location>
        <begin position="52"/>
        <end position="120"/>
    </location>
</feature>
<comment type="caution">
    <text evidence="2">The sequence shown here is derived from an EMBL/GenBank/DDBJ whole genome shotgun (WGS) entry which is preliminary data.</text>
</comment>
<sequence length="160" mass="17806">MRLCGVHSSNRNDTSFPRETLRKEIRPLMGQGVKSTPALMMCHLLGRCAGKTRSATAKPGPRGQEHGSSDDQSIRDAPPMGRLGPRTCQVQRLPRTAERRGSALVSDRDPPRSIQPQVTQEQTCRCTRNYCSRSRTNINDSYVEGALILFELNTKPKITT</sequence>
<gene>
    <name evidence="2" type="ORF">NDU88_006586</name>
</gene>
<organism evidence="2 3">
    <name type="scientific">Pleurodeles waltl</name>
    <name type="common">Iberian ribbed newt</name>
    <dbReference type="NCBI Taxonomy" id="8319"/>
    <lineage>
        <taxon>Eukaryota</taxon>
        <taxon>Metazoa</taxon>
        <taxon>Chordata</taxon>
        <taxon>Craniata</taxon>
        <taxon>Vertebrata</taxon>
        <taxon>Euteleostomi</taxon>
        <taxon>Amphibia</taxon>
        <taxon>Batrachia</taxon>
        <taxon>Caudata</taxon>
        <taxon>Salamandroidea</taxon>
        <taxon>Salamandridae</taxon>
        <taxon>Pleurodelinae</taxon>
        <taxon>Pleurodeles</taxon>
    </lineage>
</organism>
<dbReference type="EMBL" id="JANPWB010000015">
    <property type="protein sequence ID" value="KAJ1093486.1"/>
    <property type="molecule type" value="Genomic_DNA"/>
</dbReference>
<reference evidence="2" key="1">
    <citation type="journal article" date="2022" name="bioRxiv">
        <title>Sequencing and chromosome-scale assembly of the giantPleurodeles waltlgenome.</title>
        <authorList>
            <person name="Brown T."/>
            <person name="Elewa A."/>
            <person name="Iarovenko S."/>
            <person name="Subramanian E."/>
            <person name="Araus A.J."/>
            <person name="Petzold A."/>
            <person name="Susuki M."/>
            <person name="Suzuki K.-i.T."/>
            <person name="Hayashi T."/>
            <person name="Toyoda A."/>
            <person name="Oliveira C."/>
            <person name="Osipova E."/>
            <person name="Leigh N.D."/>
            <person name="Simon A."/>
            <person name="Yun M.H."/>
        </authorList>
    </citation>
    <scope>NUCLEOTIDE SEQUENCE</scope>
    <source>
        <strain evidence="2">20211129_DDA</strain>
        <tissue evidence="2">Liver</tissue>
    </source>
</reference>
<evidence type="ECO:0000256" key="1">
    <source>
        <dbReference type="SAM" id="MobiDB-lite"/>
    </source>
</evidence>
<feature type="compositionally biased region" description="Basic and acidic residues" evidence="1">
    <location>
        <begin position="63"/>
        <end position="74"/>
    </location>
</feature>